<reference evidence="10" key="1">
    <citation type="journal article" date="2018" name="Nat. Microbiol.">
        <title>Leveraging single-cell genomics to expand the fungal tree of life.</title>
        <authorList>
            <person name="Ahrendt S.R."/>
            <person name="Quandt C.A."/>
            <person name="Ciobanu D."/>
            <person name="Clum A."/>
            <person name="Salamov A."/>
            <person name="Andreopoulos B."/>
            <person name="Cheng J.F."/>
            <person name="Woyke T."/>
            <person name="Pelin A."/>
            <person name="Henrissat B."/>
            <person name="Reynolds N.K."/>
            <person name="Benny G.L."/>
            <person name="Smith M.E."/>
            <person name="James T.Y."/>
            <person name="Grigoriev I.V."/>
        </authorList>
    </citation>
    <scope>NUCLEOTIDE SEQUENCE [LARGE SCALE GENOMIC DNA]</scope>
    <source>
        <strain evidence="10">Baker2002</strain>
    </source>
</reference>
<evidence type="ECO:0000259" key="8">
    <source>
        <dbReference type="Pfam" id="PF02296"/>
    </source>
</evidence>
<dbReference type="PIRSF" id="PIRSF037091">
    <property type="entry name" value="AP2_complex_alpha"/>
    <property type="match status" value="1"/>
</dbReference>
<name>A0A4V1J309_9ASCO</name>
<feature type="binding site" evidence="6">
    <location>
        <position position="46"/>
    </location>
    <ligand>
        <name>a 1,2-diacyl-sn-glycero-3-phospho-(1D-myo-inositol-3,4,5-trisphosphate)</name>
        <dbReference type="ChEBI" id="CHEBI:57836"/>
    </ligand>
</feature>
<evidence type="ECO:0000256" key="5">
    <source>
        <dbReference type="PIRNR" id="PIRNR037091"/>
    </source>
</evidence>
<dbReference type="AlphaFoldDB" id="A0A4V1J309"/>
<protein>
    <recommendedName>
        <fullName evidence="5">AP-2 complex subunit alpha</fullName>
    </recommendedName>
</protein>
<dbReference type="EMBL" id="ML004459">
    <property type="protein sequence ID" value="RKP30419.1"/>
    <property type="molecule type" value="Genomic_DNA"/>
</dbReference>
<dbReference type="GO" id="GO:0035615">
    <property type="term" value="F:clathrin adaptor activity"/>
    <property type="evidence" value="ECO:0007669"/>
    <property type="project" value="InterPro"/>
</dbReference>
<evidence type="ECO:0000313" key="9">
    <source>
        <dbReference type="EMBL" id="RKP30419.1"/>
    </source>
</evidence>
<dbReference type="Pfam" id="PF01602">
    <property type="entry name" value="Adaptin_N"/>
    <property type="match status" value="1"/>
</dbReference>
<dbReference type="InterPro" id="IPR002553">
    <property type="entry name" value="Clathrin/coatomer_adapt-like_N"/>
</dbReference>
<proteinExistence type="inferred from homology"/>
<dbReference type="GO" id="GO:0030122">
    <property type="term" value="C:AP-2 adaptor complex"/>
    <property type="evidence" value="ECO:0007669"/>
    <property type="project" value="InterPro"/>
</dbReference>
<keyword evidence="5" id="KW-0168">Coated pit</keyword>
<dbReference type="SUPFAM" id="SSF48371">
    <property type="entry name" value="ARM repeat"/>
    <property type="match status" value="1"/>
</dbReference>
<dbReference type="InterPro" id="IPR050840">
    <property type="entry name" value="Adaptor_Complx_Large_Subunit"/>
</dbReference>
<evidence type="ECO:0000256" key="1">
    <source>
        <dbReference type="ARBA" id="ARBA00004184"/>
    </source>
</evidence>
<keyword evidence="5" id="KW-0254">Endocytosis</keyword>
<dbReference type="Gene3D" id="3.30.310.10">
    <property type="entry name" value="TATA-Binding Protein"/>
    <property type="match status" value="1"/>
</dbReference>
<feature type="domain" description="Clathrin/coatomer adaptor adaptin-like N-terminal" evidence="7">
    <location>
        <begin position="24"/>
        <end position="625"/>
    </location>
</feature>
<feature type="binding site" evidence="6">
    <location>
        <begin position="50"/>
        <end position="54"/>
    </location>
    <ligand>
        <name>a 1,2-diacyl-sn-glycero-3-phospho-(1D-myo-inositol-3,4,5-trisphosphate)</name>
        <dbReference type="ChEBI" id="CHEBI:57836"/>
    </ligand>
</feature>
<keyword evidence="4 5" id="KW-0472">Membrane</keyword>
<evidence type="ECO:0000256" key="6">
    <source>
        <dbReference type="PIRSR" id="PIRSR037091-1"/>
    </source>
</evidence>
<sequence>MAPQMKGLTQFITDLRAAQDTAQERKRINVEINNIRTKFASSLTSYQKRKYVCKLIYIHLLGLTDEVVFGVDHAYLLVDSSNYAEKQLGYLLVSILQSRGSLSRLTFAQQLMERVHSSLMRDLRVDSDDTNILALLFIVSNFKFSFCDESPIVITDTDPTVELWQDLTQMVYELCVSPTAPNRVKQKASAAMLVMLRLRPAELTINDNWIPRLLAMIDDTELSLILSAAPLASFLTDPNPSYAKAIMPSVAQRLHALIVDAICPDEHMYYDVPCPWLVVKLLQLAENYFVRSSSHALDAGTIQDLRYVVSRTIQNALAPRQVQMSRNAHAAILLQAVSITTYLDASTDAVSGTVRALVQLVDSADTNTRYLALDTLAKLKARSMSKILFSEHLDKIFSSLDNKDISVRRKAIDLLYIVCDESSYTRIVSRLLEYYPSAEASLQTSISVKIALIAERFTMDSTWYVSSMLRLLSISRSASQPVKADGAAAGEVWERVVQVIVNQEDLHIKASKYIVKLLRRPDSAATAESLVKAAAFVLGEYGYKLARQSTDPELFGIDVQLRILYDFYFTSGLQTRSLLMSAFLKFVSHFPSEDFVPLILDLFEAETYSIDLEIQKRANEYMRVATLLLSESQDDQAFARSLLVPFPPFEGKENKLLKQLGSVALVNRSMSTLKKSPGSSNGDSNDEILALDSSANPFLPEPSPRQLPLSVNWQDGYHRMLLYDAGIFYEDQLLKITYRIQRGGSSYSITFTVINNAAKTSGATITAFTVNNLIYENNNVYAVTLTKNPELTIADRTTMVLEVRICDMMQNNKGPVLLMSYKCSGSFNAVRLKIPVVLLKCMSGTTLNSMDDFKKRWVQIGTSLGVENGERSGLFKSPHRYNCPFLVGALQRMGFAIVQKTPENAYKNVMVTGAAIIHTIKSNFGVLVLLCSTDSDARQFQVTVRGTGVGLAANILELLQEILKLQS</sequence>
<dbReference type="InterPro" id="IPR011989">
    <property type="entry name" value="ARM-like"/>
</dbReference>
<dbReference type="SUPFAM" id="SSF55711">
    <property type="entry name" value="Subdomain of clathrin and coatomer appendage domain"/>
    <property type="match status" value="1"/>
</dbReference>
<evidence type="ECO:0000256" key="3">
    <source>
        <dbReference type="ARBA" id="ARBA00022927"/>
    </source>
</evidence>
<dbReference type="PANTHER" id="PTHR22780">
    <property type="entry name" value="ADAPTIN, ALPHA/GAMMA/EPSILON"/>
    <property type="match status" value="1"/>
</dbReference>
<dbReference type="OrthoDB" id="28053at2759"/>
<comment type="similarity">
    <text evidence="5">Belongs to the adaptor complexes large subunit family.</text>
</comment>
<evidence type="ECO:0000256" key="2">
    <source>
        <dbReference type="ARBA" id="ARBA00022448"/>
    </source>
</evidence>
<dbReference type="InterPro" id="IPR016024">
    <property type="entry name" value="ARM-type_fold"/>
</dbReference>
<organism evidence="9 10">
    <name type="scientific">Metschnikowia bicuspidata</name>
    <dbReference type="NCBI Taxonomy" id="27322"/>
    <lineage>
        <taxon>Eukaryota</taxon>
        <taxon>Fungi</taxon>
        <taxon>Dikarya</taxon>
        <taxon>Ascomycota</taxon>
        <taxon>Saccharomycotina</taxon>
        <taxon>Pichiomycetes</taxon>
        <taxon>Metschnikowiaceae</taxon>
        <taxon>Metschnikowia</taxon>
    </lineage>
</organism>
<dbReference type="Gene3D" id="1.25.10.10">
    <property type="entry name" value="Leucine-rich Repeat Variant"/>
    <property type="match status" value="1"/>
</dbReference>
<dbReference type="InterPro" id="IPR003164">
    <property type="entry name" value="Clathrin_a-adaptin_app_sub_C"/>
</dbReference>
<keyword evidence="2 5" id="KW-0813">Transport</keyword>
<evidence type="ECO:0000259" key="7">
    <source>
        <dbReference type="Pfam" id="PF01602"/>
    </source>
</evidence>
<evidence type="ECO:0000256" key="4">
    <source>
        <dbReference type="ARBA" id="ARBA00023136"/>
    </source>
</evidence>
<dbReference type="InterPro" id="IPR017104">
    <property type="entry name" value="AP2_complex_asu"/>
</dbReference>
<dbReference type="Gene3D" id="2.60.40.1230">
    <property type="match status" value="1"/>
</dbReference>
<accession>A0A4V1J309</accession>
<gene>
    <name evidence="9" type="ORF">METBISCDRAFT_30937</name>
</gene>
<keyword evidence="10" id="KW-1185">Reference proteome</keyword>
<comment type="subcellular location">
    <subcellularLocation>
        <location evidence="1">Endomembrane system</location>
        <topology evidence="1">Peripheral membrane protein</topology>
    </subcellularLocation>
    <subcellularLocation>
        <location evidence="5">Membrane</location>
        <location evidence="5">Coated pit</location>
    </subcellularLocation>
</comment>
<dbReference type="GO" id="GO:0006886">
    <property type="term" value="P:intracellular protein transport"/>
    <property type="evidence" value="ECO:0007669"/>
    <property type="project" value="UniProtKB-UniRule"/>
</dbReference>
<dbReference type="GO" id="GO:0072583">
    <property type="term" value="P:clathrin-dependent endocytosis"/>
    <property type="evidence" value="ECO:0007669"/>
    <property type="project" value="InterPro"/>
</dbReference>
<dbReference type="InterPro" id="IPR009028">
    <property type="entry name" value="Coatomer/calthrin_app_sub_C"/>
</dbReference>
<dbReference type="SUPFAM" id="SSF49348">
    <property type="entry name" value="Clathrin adaptor appendage domain"/>
    <property type="match status" value="1"/>
</dbReference>
<feature type="domain" description="Clathrin adaptor alpha-adaptin appendage C-terminal subdomain" evidence="8">
    <location>
        <begin position="844"/>
        <end position="959"/>
    </location>
</feature>
<keyword evidence="3 5" id="KW-0653">Protein transport</keyword>
<dbReference type="Pfam" id="PF02296">
    <property type="entry name" value="Alpha_adaptin_C"/>
    <property type="match status" value="1"/>
</dbReference>
<evidence type="ECO:0000313" key="10">
    <source>
        <dbReference type="Proteomes" id="UP000268321"/>
    </source>
</evidence>
<dbReference type="Proteomes" id="UP000268321">
    <property type="component" value="Unassembled WGS sequence"/>
</dbReference>
<feature type="binding site" evidence="6">
    <location>
        <position position="38"/>
    </location>
    <ligand>
        <name>a 1,2-diacyl-sn-glycero-3-phospho-(1D-myo-inositol-3,4,5-trisphosphate)</name>
        <dbReference type="ChEBI" id="CHEBI:57836"/>
    </ligand>
</feature>
<dbReference type="InterPro" id="IPR012295">
    <property type="entry name" value="TBP_dom_sf"/>
</dbReference>
<dbReference type="InterPro" id="IPR013041">
    <property type="entry name" value="Clathrin_app_Ig-like_sf"/>
</dbReference>
<comment type="function">
    <text evidence="5">Adaptins are components of the adaptor complexes which link clathrin to receptors in coated vesicles. Clathrin-associated protein complexes are believed to interact with the cytoplasmic tails of membrane proteins, leading to their selection and concentration.</text>
</comment>